<dbReference type="Proteomes" id="UP000184097">
    <property type="component" value="Unassembled WGS sequence"/>
</dbReference>
<evidence type="ECO:0000259" key="2">
    <source>
        <dbReference type="Pfam" id="PF08924"/>
    </source>
</evidence>
<evidence type="ECO:0000313" key="3">
    <source>
        <dbReference type="EMBL" id="SHN62009.1"/>
    </source>
</evidence>
<feature type="domain" description="Peptidoglycan binding-like" evidence="1">
    <location>
        <begin position="86"/>
        <end position="130"/>
    </location>
</feature>
<evidence type="ECO:0000313" key="4">
    <source>
        <dbReference type="Proteomes" id="UP000184097"/>
    </source>
</evidence>
<feature type="domain" description="Rv2525c-like glycoside hydrolase-like" evidence="2">
    <location>
        <begin position="307"/>
        <end position="468"/>
    </location>
</feature>
<dbReference type="RefSeq" id="WP_072704572.1">
    <property type="nucleotide sequence ID" value="NZ_FRDH01000010.1"/>
</dbReference>
<dbReference type="CDD" id="cd06418">
    <property type="entry name" value="GH25_BacA-like"/>
    <property type="match status" value="1"/>
</dbReference>
<organism evidence="3 4">
    <name type="scientific">Butyrivibrio hungatei DSM 14810</name>
    <dbReference type="NCBI Taxonomy" id="1121132"/>
    <lineage>
        <taxon>Bacteria</taxon>
        <taxon>Bacillati</taxon>
        <taxon>Bacillota</taxon>
        <taxon>Clostridia</taxon>
        <taxon>Lachnospirales</taxon>
        <taxon>Lachnospiraceae</taxon>
        <taxon>Butyrivibrio</taxon>
    </lineage>
</organism>
<dbReference type="Pfam" id="PF01471">
    <property type="entry name" value="PG_binding_1"/>
    <property type="match status" value="1"/>
</dbReference>
<dbReference type="InterPro" id="IPR036365">
    <property type="entry name" value="PGBD-like_sf"/>
</dbReference>
<dbReference type="InterPro" id="IPR002477">
    <property type="entry name" value="Peptidoglycan-bd-like"/>
</dbReference>
<dbReference type="GO" id="GO:0016787">
    <property type="term" value="F:hydrolase activity"/>
    <property type="evidence" value="ECO:0007669"/>
    <property type="project" value="UniProtKB-KW"/>
</dbReference>
<keyword evidence="3" id="KW-0378">Hydrolase</keyword>
<dbReference type="SUPFAM" id="SSF47090">
    <property type="entry name" value="PGBD-like"/>
    <property type="match status" value="1"/>
</dbReference>
<sequence length="700" mass="78044">MDEMVKQTQEWLNKTYKSKKGFTKFNDNEIDGITGQGTFKRLVQALQIELNENFGSKLTVDGDFGKSTLNALPLYIEKGFPYKNIVKIIQGSFWCKGYSAGPLDGIFGKSVDSAVKKFERDAGIPETGSITGIKLQGIMNTDAYFFQGEEGTLAYHQHRVQKAMNRKYCTDFGLIAPNGLWERKSHKMLIKCCQKVWGITNIDGAWGNDCKKAAPTLTNGTTNSENVLLLSWALTINGFYTGEFTSTLSNDLLESIRNFQDFMCIKRENVVEKGSWASLLSSKGDTGRDVKAFDTATRLTEAQANFFKSNGYTDVGRYLTNTVNGTLDKKMTLEELKAISNAGLKVFPIYQTRGNNVGYFTNSSQGHSDAKEALKAAHDLFFPYGTTIYFAVDYDVKTADIEKYIVPYFRNIKAVLDGTYKIGVYGPRAVCNILASHGLTSSSFVADMSSGFTCNIGQPMPKNWAYEQVVEVTQGGIGIDRCNISPASTGVLINFPSSETEDEKRKEKLIIYTANTIRENEGNYDGIDENGILSIGLLQWRASRAYTLLSRIRDKDKSFFDATFSNVPSSMIITGLDSGDINSFNNLYASDLSSEEISSLKRILVSDISKETQDVLIIEDVTKYINLGTDKKIRSNKVLIYFADCYNQSPKAISRFEDQGINWESVTLDELHNLALADKALGKYISRRNSVYEKANAYNE</sequence>
<protein>
    <submittedName>
        <fullName evidence="3">Peptidoglycan-binding (PGRP) domain of peptidoglycan hydrolases-containing protein</fullName>
    </submittedName>
</protein>
<dbReference type="Gene3D" id="1.10.101.10">
    <property type="entry name" value="PGBD-like superfamily/PGBD"/>
    <property type="match status" value="2"/>
</dbReference>
<gene>
    <name evidence="3" type="ORF">SAMN02745247_02448</name>
</gene>
<name>A0A1M7SU47_9FIRM</name>
<dbReference type="AlphaFoldDB" id="A0A1M7SU47"/>
<evidence type="ECO:0000259" key="1">
    <source>
        <dbReference type="Pfam" id="PF01471"/>
    </source>
</evidence>
<dbReference type="InterPro" id="IPR017853">
    <property type="entry name" value="GH"/>
</dbReference>
<proteinExistence type="predicted"/>
<dbReference type="InterPro" id="IPR036366">
    <property type="entry name" value="PGBDSf"/>
</dbReference>
<dbReference type="Gene3D" id="3.20.20.80">
    <property type="entry name" value="Glycosidases"/>
    <property type="match status" value="1"/>
</dbReference>
<dbReference type="EMBL" id="FRDH01000010">
    <property type="protein sequence ID" value="SHN62009.1"/>
    <property type="molecule type" value="Genomic_DNA"/>
</dbReference>
<accession>A0A1M7SU47</accession>
<reference evidence="3 4" key="1">
    <citation type="submission" date="2016-12" db="EMBL/GenBank/DDBJ databases">
        <authorList>
            <person name="Song W.-J."/>
            <person name="Kurnit D.M."/>
        </authorList>
    </citation>
    <scope>NUCLEOTIDE SEQUENCE [LARGE SCALE GENOMIC DNA]</scope>
    <source>
        <strain evidence="3 4">DSM 14810</strain>
    </source>
</reference>
<dbReference type="SUPFAM" id="SSF51445">
    <property type="entry name" value="(Trans)glycosidases"/>
    <property type="match status" value="1"/>
</dbReference>
<dbReference type="InterPro" id="IPR015020">
    <property type="entry name" value="Rv2525c-like_Glyco_Hydro-like"/>
</dbReference>
<dbReference type="Pfam" id="PF08924">
    <property type="entry name" value="Rv2525c_GlyHyd-like"/>
    <property type="match status" value="1"/>
</dbReference>